<dbReference type="InterPro" id="IPR008927">
    <property type="entry name" value="6-PGluconate_DH-like_C_sf"/>
</dbReference>
<comment type="similarity">
    <text evidence="2 7">Belongs to the UDP-glucose/GDP-mannose dehydrogenase family.</text>
</comment>
<evidence type="ECO:0000256" key="5">
    <source>
        <dbReference type="ARBA" id="ARBA00023027"/>
    </source>
</evidence>
<dbReference type="PANTHER" id="PTHR43750">
    <property type="entry name" value="UDP-GLUCOSE 6-DEHYDROGENASE TUAD"/>
    <property type="match status" value="1"/>
</dbReference>
<dbReference type="NCBIfam" id="TIGR03026">
    <property type="entry name" value="NDP-sugDHase"/>
    <property type="match status" value="1"/>
</dbReference>
<dbReference type="EC" id="1.1.1.22" evidence="3 7"/>
<dbReference type="SMART" id="SM00984">
    <property type="entry name" value="UDPG_MGDP_dh_C"/>
    <property type="match status" value="1"/>
</dbReference>
<dbReference type="InterPro" id="IPR014026">
    <property type="entry name" value="UDP-Glc/GDP-Man_DH_dimer"/>
</dbReference>
<dbReference type="Gene3D" id="1.20.5.100">
    <property type="entry name" value="Cytochrome c1, transmembrane anchor, C-terminal"/>
    <property type="match status" value="1"/>
</dbReference>
<keyword evidence="10" id="KW-1185">Reference proteome</keyword>
<dbReference type="InterPro" id="IPR001732">
    <property type="entry name" value="UDP-Glc/GDP-Man_DH_N"/>
</dbReference>
<evidence type="ECO:0000256" key="6">
    <source>
        <dbReference type="ARBA" id="ARBA00047473"/>
    </source>
</evidence>
<evidence type="ECO:0000313" key="9">
    <source>
        <dbReference type="EMBL" id="MCM2536039.1"/>
    </source>
</evidence>
<evidence type="ECO:0000256" key="4">
    <source>
        <dbReference type="ARBA" id="ARBA00023002"/>
    </source>
</evidence>
<dbReference type="PANTHER" id="PTHR43750:SF3">
    <property type="entry name" value="UDP-GLUCOSE 6-DEHYDROGENASE TUAD"/>
    <property type="match status" value="1"/>
</dbReference>
<feature type="domain" description="UDP-glucose/GDP-mannose dehydrogenase C-terminal" evidence="8">
    <location>
        <begin position="319"/>
        <end position="424"/>
    </location>
</feature>
<comment type="pathway">
    <text evidence="1">Nucleotide-sugar biosynthesis; UDP-alpha-D-glucuronate biosynthesis; UDP-alpha-D-glucuronate from UDP-alpha-D-glucose: step 1/1.</text>
</comment>
<proteinExistence type="inferred from homology"/>
<dbReference type="Gene3D" id="3.40.50.720">
    <property type="entry name" value="NAD(P)-binding Rossmann-like Domain"/>
    <property type="match status" value="2"/>
</dbReference>
<evidence type="ECO:0000256" key="7">
    <source>
        <dbReference type="PIRNR" id="PIRNR000124"/>
    </source>
</evidence>
<evidence type="ECO:0000256" key="3">
    <source>
        <dbReference type="ARBA" id="ARBA00012954"/>
    </source>
</evidence>
<dbReference type="SUPFAM" id="SSF52413">
    <property type="entry name" value="UDP-glucose/GDP-mannose dehydrogenase C-terminal domain"/>
    <property type="match status" value="1"/>
</dbReference>
<dbReference type="SUPFAM" id="SSF51735">
    <property type="entry name" value="NAD(P)-binding Rossmann-fold domains"/>
    <property type="match status" value="1"/>
</dbReference>
<dbReference type="Pfam" id="PF03721">
    <property type="entry name" value="UDPG_MGDP_dh_N"/>
    <property type="match status" value="1"/>
</dbReference>
<evidence type="ECO:0000259" key="8">
    <source>
        <dbReference type="SMART" id="SM00984"/>
    </source>
</evidence>
<evidence type="ECO:0000256" key="1">
    <source>
        <dbReference type="ARBA" id="ARBA00004701"/>
    </source>
</evidence>
<comment type="catalytic activity">
    <reaction evidence="6 7">
        <text>UDP-alpha-D-glucose + 2 NAD(+) + H2O = UDP-alpha-D-glucuronate + 2 NADH + 3 H(+)</text>
        <dbReference type="Rhea" id="RHEA:23596"/>
        <dbReference type="ChEBI" id="CHEBI:15377"/>
        <dbReference type="ChEBI" id="CHEBI:15378"/>
        <dbReference type="ChEBI" id="CHEBI:57540"/>
        <dbReference type="ChEBI" id="CHEBI:57945"/>
        <dbReference type="ChEBI" id="CHEBI:58052"/>
        <dbReference type="ChEBI" id="CHEBI:58885"/>
        <dbReference type="EC" id="1.1.1.22"/>
    </reaction>
</comment>
<dbReference type="InterPro" id="IPR036220">
    <property type="entry name" value="UDP-Glc/GDP-Man_DH_C_sf"/>
</dbReference>
<dbReference type="SUPFAM" id="SSF48179">
    <property type="entry name" value="6-phosphogluconate dehydrogenase C-terminal domain-like"/>
    <property type="match status" value="1"/>
</dbReference>
<keyword evidence="4 7" id="KW-0560">Oxidoreductase</keyword>
<comment type="caution">
    <text evidence="9">The sequence shown here is derived from an EMBL/GenBank/DDBJ whole genome shotgun (WGS) entry which is preliminary data.</text>
</comment>
<gene>
    <name evidence="9" type="ORF">NDK43_31775</name>
</gene>
<reference evidence="9 10" key="1">
    <citation type="submission" date="2022-06" db="EMBL/GenBank/DDBJ databases">
        <authorList>
            <person name="Jeon C.O."/>
        </authorList>
    </citation>
    <scope>NUCLEOTIDE SEQUENCE [LARGE SCALE GENOMIC DNA]</scope>
    <source>
        <strain evidence="9 10">KCTC 13943</strain>
    </source>
</reference>
<dbReference type="InterPro" id="IPR017476">
    <property type="entry name" value="UDP-Glc/GDP-Man"/>
</dbReference>
<organism evidence="9 10">
    <name type="scientific">Neobacillus pocheonensis</name>
    <dbReference type="NCBI Taxonomy" id="363869"/>
    <lineage>
        <taxon>Bacteria</taxon>
        <taxon>Bacillati</taxon>
        <taxon>Bacillota</taxon>
        <taxon>Bacilli</taxon>
        <taxon>Bacillales</taxon>
        <taxon>Bacillaceae</taxon>
        <taxon>Neobacillus</taxon>
    </lineage>
</organism>
<dbReference type="InterPro" id="IPR014027">
    <property type="entry name" value="UDP-Glc/GDP-Man_DH_C"/>
</dbReference>
<name>A0ABT0WIA6_9BACI</name>
<dbReference type="PIRSF" id="PIRSF500134">
    <property type="entry name" value="UDPglc_DH_bac"/>
    <property type="match status" value="1"/>
</dbReference>
<dbReference type="InterPro" id="IPR028357">
    <property type="entry name" value="UDPglc_DH_bac"/>
</dbReference>
<dbReference type="InterPro" id="IPR036291">
    <property type="entry name" value="NAD(P)-bd_dom_sf"/>
</dbReference>
<evidence type="ECO:0000256" key="2">
    <source>
        <dbReference type="ARBA" id="ARBA00006601"/>
    </source>
</evidence>
<dbReference type="Proteomes" id="UP001523262">
    <property type="component" value="Unassembled WGS sequence"/>
</dbReference>
<dbReference type="EMBL" id="JAMQCR010000003">
    <property type="protein sequence ID" value="MCM2536039.1"/>
    <property type="molecule type" value="Genomic_DNA"/>
</dbReference>
<evidence type="ECO:0000313" key="10">
    <source>
        <dbReference type="Proteomes" id="UP001523262"/>
    </source>
</evidence>
<dbReference type="Pfam" id="PF00984">
    <property type="entry name" value="UDPG_MGDP_dh"/>
    <property type="match status" value="1"/>
</dbReference>
<dbReference type="Pfam" id="PF03720">
    <property type="entry name" value="UDPG_MGDP_dh_C"/>
    <property type="match status" value="1"/>
</dbReference>
<keyword evidence="5 7" id="KW-0520">NAD</keyword>
<protein>
    <recommendedName>
        <fullName evidence="3 7">UDP-glucose 6-dehydrogenase</fullName>
        <ecNumber evidence="3 7">1.1.1.22</ecNumber>
    </recommendedName>
</protein>
<dbReference type="PIRSF" id="PIRSF000124">
    <property type="entry name" value="UDPglc_GDPman_dh"/>
    <property type="match status" value="1"/>
</dbReference>
<accession>A0ABT0WIA6</accession>
<sequence>MRIGVVGTGYVGSVQGVILAEFGLDVICMDVIEEKIALLLQGKVPIYEPGLKEIMDKNVAAGRILFTTDVKYTVESSDVIFIAVGTPPKDDGSADLKYVLEVAQNIGKYINGYKVIVNKSTVPVGTAQLVKETIQTVLNERNMEYPFDIVSNPEFLREGKAVGDCLKPDRVVIGFDSDRAAEVMKKVYDVLYINETPFIFTDIETAETIKYASNAFLAVKISFINEMALLAEKVGANVQEIARAMGMDGRISPKFLHAGPGYGGSCFPKDTKAIVDIGRKYGEELKVIQGAIEANEKQKQRMVEKIVNRMNGVKGKTIAILGLSFKPETDDMRDAPSIDIINGLVKNGARIKAYCPQGMKEAKWRLATIEEHIQYCENEYDAVQNADATVFITEWHQFRGMSLQRMKDIMKGDFVFDLRNIHVKDRHVRTMFNYCPLGRN</sequence>